<keyword evidence="1" id="KW-0560">Oxidoreductase</keyword>
<evidence type="ECO:0000313" key="5">
    <source>
        <dbReference type="Proteomes" id="UP000664303"/>
    </source>
</evidence>
<dbReference type="InterPro" id="IPR037069">
    <property type="entry name" value="AcylCoA_DH/ox_N_sf"/>
</dbReference>
<dbReference type="GO" id="GO:0050660">
    <property type="term" value="F:flavin adenine dinucleotide binding"/>
    <property type="evidence" value="ECO:0007669"/>
    <property type="project" value="InterPro"/>
</dbReference>
<dbReference type="InterPro" id="IPR036250">
    <property type="entry name" value="AcylCo_DH-like_C"/>
</dbReference>
<evidence type="ECO:0000313" key="4">
    <source>
        <dbReference type="EMBL" id="MBN7797321.1"/>
    </source>
</evidence>
<dbReference type="InterPro" id="IPR013786">
    <property type="entry name" value="AcylCoA_DH/ox_N"/>
</dbReference>
<dbReference type="Pfam" id="PF02771">
    <property type="entry name" value="Acyl-CoA_dh_N"/>
    <property type="match status" value="1"/>
</dbReference>
<dbReference type="PANTHER" id="PTHR43884">
    <property type="entry name" value="ACYL-COA DEHYDROGENASE"/>
    <property type="match status" value="1"/>
</dbReference>
<dbReference type="GO" id="GO:0008470">
    <property type="term" value="F:3-methylbutanoyl-CoA dehydrogenase activity"/>
    <property type="evidence" value="ECO:0007669"/>
    <property type="project" value="TreeGrafter"/>
</dbReference>
<sequence length="397" mass="44634">MPSAQLQAIQTNPTMLERLQAILPQIAANAERAEELRQMPEENVELLKGIGLHRAFLPKAYGGLELPLTEFTDCIAALAGACCSTAWAFSLLCTHNHQLAMFSRECQDEVWGDNPDATACSSIAPIGRYEETDGGILFTGDMTWSSGCDHAQWALVGFNRIGSDGDKLYCFAAIPRRDYEIVDNWYAMAMKGSGTKTLKIRGAFVPEHRISSARDMMEGRSKGFGLYPQSKIYYTPYRPYFASGFAAMALGTAERMIEIYREYTQKRTRAYTGASVGASIPALTRLAESVHQVKAARAFMEATWREHREHGERQQYPDRETLTYWRTNQAYAVKMCNEATDRLWKALGGSNWMLDREAQRVWRDNHMTAAHAYTDYDVCAQILGRELMGLEPDPGLL</sequence>
<dbReference type="InterPro" id="IPR009100">
    <property type="entry name" value="AcylCoA_DH/oxidase_NM_dom_sf"/>
</dbReference>
<name>A0A939DG99_9GAMM</name>
<dbReference type="Proteomes" id="UP000664303">
    <property type="component" value="Unassembled WGS sequence"/>
</dbReference>
<evidence type="ECO:0000259" key="3">
    <source>
        <dbReference type="Pfam" id="PF08028"/>
    </source>
</evidence>
<proteinExistence type="predicted"/>
<reference evidence="4" key="1">
    <citation type="submission" date="2021-02" db="EMBL/GenBank/DDBJ databases">
        <title>PHA producing bacteria isolated from coastal sediment in Guangdong, Shenzhen.</title>
        <authorList>
            <person name="Zheng W."/>
            <person name="Yu S."/>
            <person name="Huang Y."/>
        </authorList>
    </citation>
    <scope>NUCLEOTIDE SEQUENCE</scope>
    <source>
        <strain evidence="4">TN14-10</strain>
    </source>
</reference>
<evidence type="ECO:0000256" key="1">
    <source>
        <dbReference type="ARBA" id="ARBA00023002"/>
    </source>
</evidence>
<dbReference type="SUPFAM" id="SSF47203">
    <property type="entry name" value="Acyl-CoA dehydrogenase C-terminal domain-like"/>
    <property type="match status" value="1"/>
</dbReference>
<dbReference type="NCBIfam" id="NF045920">
    <property type="entry name" value="HphnlacHdxOX"/>
    <property type="match status" value="1"/>
</dbReference>
<comment type="caution">
    <text evidence="4">The sequence shown here is derived from an EMBL/GenBank/DDBJ whole genome shotgun (WGS) entry which is preliminary data.</text>
</comment>
<dbReference type="Pfam" id="PF08028">
    <property type="entry name" value="Acyl-CoA_dh_2"/>
    <property type="match status" value="1"/>
</dbReference>
<dbReference type="PANTHER" id="PTHR43884:SF12">
    <property type="entry name" value="ISOVALERYL-COA DEHYDROGENASE, MITOCHONDRIAL-RELATED"/>
    <property type="match status" value="1"/>
</dbReference>
<dbReference type="RefSeq" id="WP_206560774.1">
    <property type="nucleotide sequence ID" value="NZ_JAFKCZ010000008.1"/>
</dbReference>
<dbReference type="InterPro" id="IPR046373">
    <property type="entry name" value="Acyl-CoA_Oxase/DH_mid-dom_sf"/>
</dbReference>
<dbReference type="Gene3D" id="1.10.540.10">
    <property type="entry name" value="Acyl-CoA dehydrogenase/oxidase, N-terminal domain"/>
    <property type="match status" value="1"/>
</dbReference>
<dbReference type="GO" id="GO:0006552">
    <property type="term" value="P:L-leucine catabolic process"/>
    <property type="evidence" value="ECO:0007669"/>
    <property type="project" value="TreeGrafter"/>
</dbReference>
<dbReference type="AlphaFoldDB" id="A0A939DG99"/>
<dbReference type="Gene3D" id="1.20.140.10">
    <property type="entry name" value="Butyryl-CoA Dehydrogenase, subunit A, domain 3"/>
    <property type="match status" value="1"/>
</dbReference>
<keyword evidence="4" id="KW-0503">Monooxygenase</keyword>
<keyword evidence="5" id="KW-1185">Reference proteome</keyword>
<dbReference type="CDD" id="cd01159">
    <property type="entry name" value="NcnH"/>
    <property type="match status" value="1"/>
</dbReference>
<dbReference type="EMBL" id="JAFKCZ010000008">
    <property type="protein sequence ID" value="MBN7797321.1"/>
    <property type="molecule type" value="Genomic_DNA"/>
</dbReference>
<evidence type="ECO:0000259" key="2">
    <source>
        <dbReference type="Pfam" id="PF02771"/>
    </source>
</evidence>
<dbReference type="SUPFAM" id="SSF56645">
    <property type="entry name" value="Acyl-CoA dehydrogenase NM domain-like"/>
    <property type="match status" value="1"/>
</dbReference>
<gene>
    <name evidence="4" type="ORF">JYP50_12005</name>
</gene>
<dbReference type="PIRSF" id="PIRSF016578">
    <property type="entry name" value="HsaA"/>
    <property type="match status" value="1"/>
</dbReference>
<feature type="domain" description="Acyl-CoA dehydrogenase/oxidase N-terminal" evidence="2">
    <location>
        <begin position="25"/>
        <end position="109"/>
    </location>
</feature>
<protein>
    <submittedName>
        <fullName evidence="4">Flavin-dependent monooxygenase</fullName>
    </submittedName>
</protein>
<dbReference type="InterPro" id="IPR013107">
    <property type="entry name" value="Acyl-CoA_DH_C"/>
</dbReference>
<organism evidence="4 5">
    <name type="scientific">Parahaliea mediterranea</name>
    <dbReference type="NCBI Taxonomy" id="651086"/>
    <lineage>
        <taxon>Bacteria</taxon>
        <taxon>Pseudomonadati</taxon>
        <taxon>Pseudomonadota</taxon>
        <taxon>Gammaproteobacteria</taxon>
        <taxon>Cellvibrionales</taxon>
        <taxon>Halieaceae</taxon>
        <taxon>Parahaliea</taxon>
    </lineage>
</organism>
<accession>A0A939DG99</accession>
<dbReference type="Gene3D" id="2.40.110.10">
    <property type="entry name" value="Butyryl-CoA Dehydrogenase, subunit A, domain 2"/>
    <property type="match status" value="1"/>
</dbReference>
<dbReference type="GO" id="GO:0004497">
    <property type="term" value="F:monooxygenase activity"/>
    <property type="evidence" value="ECO:0007669"/>
    <property type="project" value="UniProtKB-KW"/>
</dbReference>
<feature type="domain" description="Acyl-CoA dehydrogenase C-terminal" evidence="3">
    <location>
        <begin position="244"/>
        <end position="375"/>
    </location>
</feature>